<evidence type="ECO:0000313" key="1">
    <source>
        <dbReference type="EMBL" id="VDP18054.1"/>
    </source>
</evidence>
<accession>A0A183GCX4</accession>
<keyword evidence="2" id="KW-1185">Reference proteome</keyword>
<reference evidence="3" key="2">
    <citation type="submission" date="2019-09" db="UniProtKB">
        <authorList>
            <consortium name="WormBaseParasite"/>
        </authorList>
    </citation>
    <scope>IDENTIFICATION</scope>
</reference>
<evidence type="ECO:0000313" key="3">
    <source>
        <dbReference type="WBParaSite" id="HPBE_0002005601-mRNA-1"/>
    </source>
</evidence>
<proteinExistence type="predicted"/>
<sequence length="167" mass="19144">MLHALNLALQNQDGVRSTSSHGCGLKSLKKKSVRGRGHHVFLSDKTADEMALVSEAKKSAKRAVTIARATQLDDFNERLESRDGERFLYRLEKVRHRQTEDVEKFSSAVLWKSKFWYSTEWLETSFNQVIGEESARYLADKYNDSYLGEEGQFSRLHKLPPNSFDSA</sequence>
<accession>A0A3P8CFE4</accession>
<evidence type="ECO:0000313" key="2">
    <source>
        <dbReference type="Proteomes" id="UP000050761"/>
    </source>
</evidence>
<gene>
    <name evidence="1" type="ORF">HPBE_LOCUS20055</name>
</gene>
<protein>
    <submittedName>
        <fullName evidence="1 3">Uncharacterized protein</fullName>
    </submittedName>
</protein>
<organism evidence="2 3">
    <name type="scientific">Heligmosomoides polygyrus</name>
    <name type="common">Parasitic roundworm</name>
    <dbReference type="NCBI Taxonomy" id="6339"/>
    <lineage>
        <taxon>Eukaryota</taxon>
        <taxon>Metazoa</taxon>
        <taxon>Ecdysozoa</taxon>
        <taxon>Nematoda</taxon>
        <taxon>Chromadorea</taxon>
        <taxon>Rhabditida</taxon>
        <taxon>Rhabditina</taxon>
        <taxon>Rhabditomorpha</taxon>
        <taxon>Strongyloidea</taxon>
        <taxon>Heligmosomidae</taxon>
        <taxon>Heligmosomoides</taxon>
    </lineage>
</organism>
<dbReference type="OrthoDB" id="418748at2759"/>
<reference evidence="1 2" key="1">
    <citation type="submission" date="2018-11" db="EMBL/GenBank/DDBJ databases">
        <authorList>
            <consortium name="Pathogen Informatics"/>
        </authorList>
    </citation>
    <scope>NUCLEOTIDE SEQUENCE [LARGE SCALE GENOMIC DNA]</scope>
</reference>
<dbReference type="EMBL" id="UZAH01031822">
    <property type="protein sequence ID" value="VDP18054.1"/>
    <property type="molecule type" value="Genomic_DNA"/>
</dbReference>
<dbReference type="Proteomes" id="UP000050761">
    <property type="component" value="Unassembled WGS sequence"/>
</dbReference>
<dbReference type="WBParaSite" id="HPBE_0002005601-mRNA-1">
    <property type="protein sequence ID" value="HPBE_0002005601-mRNA-1"/>
    <property type="gene ID" value="HPBE_0002005601"/>
</dbReference>
<dbReference type="AlphaFoldDB" id="A0A183GCX4"/>
<name>A0A183GCX4_HELPZ</name>